<dbReference type="Gene3D" id="1.10.287.130">
    <property type="match status" value="1"/>
</dbReference>
<dbReference type="Gene3D" id="3.30.450.40">
    <property type="match status" value="1"/>
</dbReference>
<evidence type="ECO:0000256" key="4">
    <source>
        <dbReference type="ARBA" id="ARBA00022553"/>
    </source>
</evidence>
<protein>
    <recommendedName>
        <fullName evidence="3">histidine kinase</fullName>
        <ecNumber evidence="3">2.7.13.3</ecNumber>
    </recommendedName>
</protein>
<evidence type="ECO:0000313" key="11">
    <source>
        <dbReference type="EMBL" id="GIJ73025.1"/>
    </source>
</evidence>
<dbReference type="CDD" id="cd17546">
    <property type="entry name" value="REC_hyHK_CKI1_RcsC-like"/>
    <property type="match status" value="1"/>
</dbReference>
<dbReference type="InterPro" id="IPR035965">
    <property type="entry name" value="PAS-like_dom_sf"/>
</dbReference>
<dbReference type="EC" id="2.7.13.3" evidence="3"/>
<evidence type="ECO:0000256" key="6">
    <source>
        <dbReference type="ARBA" id="ARBA00022777"/>
    </source>
</evidence>
<dbReference type="CDD" id="cd00082">
    <property type="entry name" value="HisKA"/>
    <property type="match status" value="1"/>
</dbReference>
<feature type="domain" description="Response regulatory" evidence="10">
    <location>
        <begin position="16"/>
        <end position="131"/>
    </location>
</feature>
<dbReference type="PROSITE" id="PS50110">
    <property type="entry name" value="RESPONSE_REGULATORY"/>
    <property type="match status" value="1"/>
</dbReference>
<dbReference type="InterPro" id="IPR013656">
    <property type="entry name" value="PAS_4"/>
</dbReference>
<dbReference type="PROSITE" id="PS50109">
    <property type="entry name" value="HIS_KIN"/>
    <property type="match status" value="1"/>
</dbReference>
<name>A0A8J4A452_9ACTN</name>
<dbReference type="SUPFAM" id="SSF47384">
    <property type="entry name" value="Homodimeric domain of signal transducing histidine kinase"/>
    <property type="match status" value="1"/>
</dbReference>
<dbReference type="InterPro" id="IPR003594">
    <property type="entry name" value="HATPase_dom"/>
</dbReference>
<dbReference type="InterPro" id="IPR003661">
    <property type="entry name" value="HisK_dim/P_dom"/>
</dbReference>
<dbReference type="AlphaFoldDB" id="A0A8J4A452"/>
<feature type="domain" description="Histidine kinase" evidence="9">
    <location>
        <begin position="446"/>
        <end position="663"/>
    </location>
</feature>
<evidence type="ECO:0000256" key="3">
    <source>
        <dbReference type="ARBA" id="ARBA00012438"/>
    </source>
</evidence>
<keyword evidence="6" id="KW-0418">Kinase</keyword>
<dbReference type="InterPro" id="IPR005467">
    <property type="entry name" value="His_kinase_dom"/>
</dbReference>
<evidence type="ECO:0000256" key="2">
    <source>
        <dbReference type="ARBA" id="ARBA00004236"/>
    </source>
</evidence>
<dbReference type="PANTHER" id="PTHR43547">
    <property type="entry name" value="TWO-COMPONENT HISTIDINE KINASE"/>
    <property type="match status" value="1"/>
</dbReference>
<dbReference type="Pfam" id="PF02518">
    <property type="entry name" value="HATPase_c"/>
    <property type="match status" value="1"/>
</dbReference>
<dbReference type="SUPFAM" id="SSF52172">
    <property type="entry name" value="CheY-like"/>
    <property type="match status" value="1"/>
</dbReference>
<comment type="catalytic activity">
    <reaction evidence="1">
        <text>ATP + protein L-histidine = ADP + protein N-phospho-L-histidine.</text>
        <dbReference type="EC" id="2.7.13.3"/>
    </reaction>
</comment>
<proteinExistence type="predicted"/>
<dbReference type="SMART" id="SM00448">
    <property type="entry name" value="REC"/>
    <property type="match status" value="1"/>
</dbReference>
<dbReference type="SMART" id="SM00388">
    <property type="entry name" value="HisKA"/>
    <property type="match status" value="1"/>
</dbReference>
<dbReference type="Gene3D" id="3.30.450.20">
    <property type="entry name" value="PAS domain"/>
    <property type="match status" value="1"/>
</dbReference>
<dbReference type="Pfam" id="PF13185">
    <property type="entry name" value="GAF_2"/>
    <property type="match status" value="1"/>
</dbReference>
<evidence type="ECO:0000259" key="10">
    <source>
        <dbReference type="PROSITE" id="PS50110"/>
    </source>
</evidence>
<evidence type="ECO:0000256" key="7">
    <source>
        <dbReference type="ARBA" id="ARBA00023012"/>
    </source>
</evidence>
<dbReference type="InterPro" id="IPR011006">
    <property type="entry name" value="CheY-like_superfamily"/>
</dbReference>
<dbReference type="GO" id="GO:0005886">
    <property type="term" value="C:plasma membrane"/>
    <property type="evidence" value="ECO:0007669"/>
    <property type="project" value="UniProtKB-SubCell"/>
</dbReference>
<dbReference type="Proteomes" id="UP000635606">
    <property type="component" value="Unassembled WGS sequence"/>
</dbReference>
<dbReference type="Pfam" id="PF08448">
    <property type="entry name" value="PAS_4"/>
    <property type="match status" value="1"/>
</dbReference>
<dbReference type="InterPro" id="IPR029016">
    <property type="entry name" value="GAF-like_dom_sf"/>
</dbReference>
<dbReference type="InterPro" id="IPR001789">
    <property type="entry name" value="Sig_transdc_resp-reg_receiver"/>
</dbReference>
<keyword evidence="12" id="KW-1185">Reference proteome</keyword>
<evidence type="ECO:0000256" key="1">
    <source>
        <dbReference type="ARBA" id="ARBA00000085"/>
    </source>
</evidence>
<evidence type="ECO:0000256" key="8">
    <source>
        <dbReference type="PROSITE-ProRule" id="PRU00169"/>
    </source>
</evidence>
<dbReference type="SMART" id="SM00387">
    <property type="entry name" value="HATPase_c"/>
    <property type="match status" value="1"/>
</dbReference>
<dbReference type="PRINTS" id="PR00344">
    <property type="entry name" value="BCTRLSENSOR"/>
</dbReference>
<dbReference type="InterPro" id="IPR004358">
    <property type="entry name" value="Sig_transdc_His_kin-like_C"/>
</dbReference>
<dbReference type="EMBL" id="BOPH01000108">
    <property type="protein sequence ID" value="GIJ73025.1"/>
    <property type="molecule type" value="Genomic_DNA"/>
</dbReference>
<feature type="modified residue" description="4-aspartylphosphate" evidence="8">
    <location>
        <position position="65"/>
    </location>
</feature>
<dbReference type="Pfam" id="PF00512">
    <property type="entry name" value="HisKA"/>
    <property type="match status" value="1"/>
</dbReference>
<dbReference type="SUPFAM" id="SSF55874">
    <property type="entry name" value="ATPase domain of HSP90 chaperone/DNA topoisomerase II/histidine kinase"/>
    <property type="match status" value="1"/>
</dbReference>
<dbReference type="Pfam" id="PF00072">
    <property type="entry name" value="Response_reg"/>
    <property type="match status" value="1"/>
</dbReference>
<gene>
    <name evidence="11" type="ORF">Voc01_079420</name>
</gene>
<dbReference type="SMART" id="SM00065">
    <property type="entry name" value="GAF"/>
    <property type="match status" value="1"/>
</dbReference>
<dbReference type="GO" id="GO:0000155">
    <property type="term" value="F:phosphorelay sensor kinase activity"/>
    <property type="evidence" value="ECO:0007669"/>
    <property type="project" value="InterPro"/>
</dbReference>
<organism evidence="11 12">
    <name type="scientific">Virgisporangium ochraceum</name>
    <dbReference type="NCBI Taxonomy" id="65505"/>
    <lineage>
        <taxon>Bacteria</taxon>
        <taxon>Bacillati</taxon>
        <taxon>Actinomycetota</taxon>
        <taxon>Actinomycetes</taxon>
        <taxon>Micromonosporales</taxon>
        <taxon>Micromonosporaceae</taxon>
        <taxon>Virgisporangium</taxon>
    </lineage>
</organism>
<comment type="caution">
    <text evidence="11">The sequence shown here is derived from an EMBL/GenBank/DDBJ whole genome shotgun (WGS) entry which is preliminary data.</text>
</comment>
<evidence type="ECO:0000256" key="5">
    <source>
        <dbReference type="ARBA" id="ARBA00022679"/>
    </source>
</evidence>
<dbReference type="InterPro" id="IPR003018">
    <property type="entry name" value="GAF"/>
</dbReference>
<accession>A0A8J4A452</accession>
<dbReference type="Gene3D" id="3.40.50.2300">
    <property type="match status" value="1"/>
</dbReference>
<dbReference type="SUPFAM" id="SSF55785">
    <property type="entry name" value="PYP-like sensor domain (PAS domain)"/>
    <property type="match status" value="1"/>
</dbReference>
<keyword evidence="7" id="KW-0902">Two-component regulatory system</keyword>
<keyword evidence="5" id="KW-0808">Transferase</keyword>
<reference evidence="11" key="1">
    <citation type="submission" date="2021-01" db="EMBL/GenBank/DDBJ databases">
        <title>Whole genome shotgun sequence of Virgisporangium ochraceum NBRC 16418.</title>
        <authorList>
            <person name="Komaki H."/>
            <person name="Tamura T."/>
        </authorList>
    </citation>
    <scope>NUCLEOTIDE SEQUENCE</scope>
    <source>
        <strain evidence="11">NBRC 16418</strain>
    </source>
</reference>
<sequence length="671" mass="71385">MVFYATFVGYHPAVALVVVAEDNLEHQRLIVKVVRRLHHEVVTVSNGMAALDAVRSRRPDLVIADVDMPELDGVRLCQTIRADPDTAATPVALITGYLPASDPEHRLAGATVVVRKPFGVQELTDVVKGCLDGAATSAVAASAGFVDALLHTLDVGVVVCDPQGRLLLLNRTLRAFFGDDSASVPLSEWPSRFVLRHHDGTRLTAAELPLSRALAGEAVEHADMLAYDLQQRPHWLVINAHGIYDVDGALIGAVAAVHDVTAEYRAHRYQQCKSDVLEVLARAPDAGTAAAEMLQAIGLRLEWPYVRLWLVDPVSDRLLPAAIFTAPDSQPLPVPSSFERGHGLAGRCWERGEPVWVPDIHGPDSPVVPEIADAATYRAAGAVPVRSGTAVVGVLTFFSCERQEPEPAIAVLLAGITGHIGAYLERRRAEDLALQLAASVEEYIALVGHELRTPLTSIAAYTELITESPDTTPLSEVRKLLDVVVRNTDQLRALVDQLLDLAALESGQVTLDTAPVDLSEVVAGAVAAARPAAGARGIAVDGDRTGRLTVPGDGPRLRQVVDHLLDNAVKYSPDGATVTVTLTGADDVAELAVTDTGAGVPAEEHPHLLRRLYRGSNARHHGIPGVGLGLAISRAIVERHRGTLTIAMGQPGTTATVRLPCTDRAAATAQP</sequence>
<keyword evidence="4 8" id="KW-0597">Phosphoprotein</keyword>
<dbReference type="InterPro" id="IPR036890">
    <property type="entry name" value="HATPase_C_sf"/>
</dbReference>
<dbReference type="Gene3D" id="3.30.565.10">
    <property type="entry name" value="Histidine kinase-like ATPase, C-terminal domain"/>
    <property type="match status" value="1"/>
</dbReference>
<dbReference type="PANTHER" id="PTHR43547:SF2">
    <property type="entry name" value="HYBRID SIGNAL TRANSDUCTION HISTIDINE KINASE C"/>
    <property type="match status" value="1"/>
</dbReference>
<dbReference type="InterPro" id="IPR036097">
    <property type="entry name" value="HisK_dim/P_sf"/>
</dbReference>
<evidence type="ECO:0000313" key="12">
    <source>
        <dbReference type="Proteomes" id="UP000635606"/>
    </source>
</evidence>
<evidence type="ECO:0000259" key="9">
    <source>
        <dbReference type="PROSITE" id="PS50109"/>
    </source>
</evidence>
<comment type="subcellular location">
    <subcellularLocation>
        <location evidence="2">Cell membrane</location>
    </subcellularLocation>
</comment>
<dbReference type="SUPFAM" id="SSF55781">
    <property type="entry name" value="GAF domain-like"/>
    <property type="match status" value="1"/>
</dbReference>